<proteinExistence type="predicted"/>
<dbReference type="CDD" id="cd00082">
    <property type="entry name" value="HisKA"/>
    <property type="match status" value="1"/>
</dbReference>
<dbReference type="SMART" id="SM00387">
    <property type="entry name" value="HATPase_c"/>
    <property type="match status" value="1"/>
</dbReference>
<feature type="transmembrane region" description="Helical" evidence="9">
    <location>
        <begin position="160"/>
        <end position="181"/>
    </location>
</feature>
<dbReference type="SMART" id="SM00388">
    <property type="entry name" value="HisKA"/>
    <property type="match status" value="1"/>
</dbReference>
<evidence type="ECO:0000313" key="11">
    <source>
        <dbReference type="EMBL" id="GAA0480522.1"/>
    </source>
</evidence>
<dbReference type="PROSITE" id="PS50109">
    <property type="entry name" value="HIS_KIN"/>
    <property type="match status" value="1"/>
</dbReference>
<dbReference type="PRINTS" id="PR00344">
    <property type="entry name" value="BCTRLSENSOR"/>
</dbReference>
<evidence type="ECO:0000256" key="1">
    <source>
        <dbReference type="ARBA" id="ARBA00000085"/>
    </source>
</evidence>
<keyword evidence="9" id="KW-1133">Transmembrane helix</keyword>
<feature type="transmembrane region" description="Helical" evidence="9">
    <location>
        <begin position="132"/>
        <end position="154"/>
    </location>
</feature>
<dbReference type="InterPro" id="IPR036890">
    <property type="entry name" value="HATPase_C_sf"/>
</dbReference>
<dbReference type="GO" id="GO:0016301">
    <property type="term" value="F:kinase activity"/>
    <property type="evidence" value="ECO:0007669"/>
    <property type="project" value="UniProtKB-KW"/>
</dbReference>
<keyword evidence="12" id="KW-1185">Reference proteome</keyword>
<dbReference type="SUPFAM" id="SSF47384">
    <property type="entry name" value="Homodimeric domain of signal transducing histidine kinase"/>
    <property type="match status" value="1"/>
</dbReference>
<keyword evidence="5" id="KW-0547">Nucleotide-binding</keyword>
<dbReference type="Pfam" id="PF00512">
    <property type="entry name" value="HisKA"/>
    <property type="match status" value="1"/>
</dbReference>
<keyword evidence="8" id="KW-0902">Two-component regulatory system</keyword>
<keyword evidence="7" id="KW-0067">ATP-binding</keyword>
<dbReference type="InterPro" id="IPR004358">
    <property type="entry name" value="Sig_transdc_His_kin-like_C"/>
</dbReference>
<keyword evidence="9" id="KW-0472">Membrane</keyword>
<reference evidence="11 12" key="1">
    <citation type="journal article" date="2019" name="Int. J. Syst. Evol. Microbiol.">
        <title>The Global Catalogue of Microorganisms (GCM) 10K type strain sequencing project: providing services to taxonomists for standard genome sequencing and annotation.</title>
        <authorList>
            <consortium name="The Broad Institute Genomics Platform"/>
            <consortium name="The Broad Institute Genome Sequencing Center for Infectious Disease"/>
            <person name="Wu L."/>
            <person name="Ma J."/>
        </authorList>
    </citation>
    <scope>NUCLEOTIDE SEQUENCE [LARGE SCALE GENOMIC DNA]</scope>
    <source>
        <strain evidence="11 12">JCM 12389</strain>
    </source>
</reference>
<dbReference type="Gene3D" id="3.30.565.10">
    <property type="entry name" value="Histidine kinase-like ATPase, C-terminal domain"/>
    <property type="match status" value="1"/>
</dbReference>
<dbReference type="Pfam" id="PF02518">
    <property type="entry name" value="HATPase_c"/>
    <property type="match status" value="1"/>
</dbReference>
<evidence type="ECO:0000256" key="7">
    <source>
        <dbReference type="ARBA" id="ARBA00022840"/>
    </source>
</evidence>
<keyword evidence="6 11" id="KW-0418">Kinase</keyword>
<name>A0ABN1ANX9_9BACI</name>
<evidence type="ECO:0000256" key="2">
    <source>
        <dbReference type="ARBA" id="ARBA00012438"/>
    </source>
</evidence>
<dbReference type="EMBL" id="BAAADO010000001">
    <property type="protein sequence ID" value="GAA0480522.1"/>
    <property type="molecule type" value="Genomic_DNA"/>
</dbReference>
<comment type="catalytic activity">
    <reaction evidence="1">
        <text>ATP + protein L-histidine = ADP + protein N-phospho-L-histidine.</text>
        <dbReference type="EC" id="2.7.13.3"/>
    </reaction>
</comment>
<gene>
    <name evidence="11" type="primary">kinB</name>
    <name evidence="11" type="ORF">GCM10008986_01340</name>
</gene>
<evidence type="ECO:0000259" key="10">
    <source>
        <dbReference type="PROSITE" id="PS50109"/>
    </source>
</evidence>
<dbReference type="RefSeq" id="WP_343836409.1">
    <property type="nucleotide sequence ID" value="NZ_BAAADO010000001.1"/>
</dbReference>
<organism evidence="11 12">
    <name type="scientific">Salinibacillus aidingensis</name>
    <dbReference type="NCBI Taxonomy" id="237684"/>
    <lineage>
        <taxon>Bacteria</taxon>
        <taxon>Bacillati</taxon>
        <taxon>Bacillota</taxon>
        <taxon>Bacilli</taxon>
        <taxon>Bacillales</taxon>
        <taxon>Bacillaceae</taxon>
        <taxon>Salinibacillus</taxon>
    </lineage>
</organism>
<feature type="transmembrane region" description="Helical" evidence="9">
    <location>
        <begin position="69"/>
        <end position="97"/>
    </location>
</feature>
<evidence type="ECO:0000256" key="9">
    <source>
        <dbReference type="SAM" id="Phobius"/>
    </source>
</evidence>
<accession>A0ABN1ANX9</accession>
<dbReference type="PANTHER" id="PTHR43065:SF46">
    <property type="entry name" value="C4-DICARBOXYLATE TRANSPORT SENSOR PROTEIN DCTB"/>
    <property type="match status" value="1"/>
</dbReference>
<comment type="caution">
    <text evidence="11">The sequence shown here is derived from an EMBL/GenBank/DDBJ whole genome shotgun (WGS) entry which is preliminary data.</text>
</comment>
<dbReference type="EC" id="2.7.13.3" evidence="2"/>
<evidence type="ECO:0000256" key="4">
    <source>
        <dbReference type="ARBA" id="ARBA00022679"/>
    </source>
</evidence>
<evidence type="ECO:0000256" key="3">
    <source>
        <dbReference type="ARBA" id="ARBA00022553"/>
    </source>
</evidence>
<feature type="transmembrane region" description="Helical" evidence="9">
    <location>
        <begin position="103"/>
        <end position="120"/>
    </location>
</feature>
<evidence type="ECO:0000256" key="6">
    <source>
        <dbReference type="ARBA" id="ARBA00022777"/>
    </source>
</evidence>
<keyword evidence="4" id="KW-0808">Transferase</keyword>
<feature type="domain" description="Histidine kinase" evidence="10">
    <location>
        <begin position="209"/>
        <end position="414"/>
    </location>
</feature>
<keyword evidence="9" id="KW-0812">Transmembrane</keyword>
<feature type="transmembrane region" description="Helical" evidence="9">
    <location>
        <begin position="38"/>
        <end position="57"/>
    </location>
</feature>
<evidence type="ECO:0000256" key="8">
    <source>
        <dbReference type="ARBA" id="ARBA00023012"/>
    </source>
</evidence>
<dbReference type="Proteomes" id="UP001500880">
    <property type="component" value="Unassembled WGS sequence"/>
</dbReference>
<dbReference type="InterPro" id="IPR003594">
    <property type="entry name" value="HATPase_dom"/>
</dbReference>
<dbReference type="InterPro" id="IPR005467">
    <property type="entry name" value="His_kinase_dom"/>
</dbReference>
<feature type="transmembrane region" description="Helical" evidence="9">
    <location>
        <begin position="7"/>
        <end position="26"/>
    </location>
</feature>
<dbReference type="Gene3D" id="1.10.287.130">
    <property type="match status" value="1"/>
</dbReference>
<sequence>MEETLPHLLNNVLFIVFPVLFYFIFLNEEDTARQTRTFSKFAIFLLIALCLTMFFPAEYSDAFIYDLRIVPILMAILYGSRLSGLSLILVMLFYTLLFQHSEFYVYLGNYTVAFILLLWIKPRYIKADRFKRFIIVTLFYLAIAITRGVFLIHTGQVQQLPLLVILSLITWFTILAVQLLIENMDKQTRLKRELQHNEKVDAVSQLAASVTHEVKNPLTTVKGFLQILHEKDYLSDKDKSYLRLSIDELERAESIIQNYLSLSKPQKDPYGIVDISSVLQNLIKLLATYQQNIQLVTAVEPDLTVKGIKHEVQQVLLNIIKNGMEAMRDHPGQLYIKAMRRDSDVVITIKDQGKGIAKNDLKRIGEPYFTTKKNGTGLGMSVSFEIVKRMGGRITVHSELGYGTIFTIELPLTNL</sequence>
<dbReference type="SUPFAM" id="SSF55874">
    <property type="entry name" value="ATPase domain of HSP90 chaperone/DNA topoisomerase II/histidine kinase"/>
    <property type="match status" value="1"/>
</dbReference>
<dbReference type="PANTHER" id="PTHR43065">
    <property type="entry name" value="SENSOR HISTIDINE KINASE"/>
    <property type="match status" value="1"/>
</dbReference>
<evidence type="ECO:0000256" key="5">
    <source>
        <dbReference type="ARBA" id="ARBA00022741"/>
    </source>
</evidence>
<dbReference type="InterPro" id="IPR036097">
    <property type="entry name" value="HisK_dim/P_sf"/>
</dbReference>
<protein>
    <recommendedName>
        <fullName evidence="2">histidine kinase</fullName>
        <ecNumber evidence="2">2.7.13.3</ecNumber>
    </recommendedName>
</protein>
<dbReference type="InterPro" id="IPR003661">
    <property type="entry name" value="HisK_dim/P_dom"/>
</dbReference>
<keyword evidence="3" id="KW-0597">Phosphoprotein</keyword>
<evidence type="ECO:0000313" key="12">
    <source>
        <dbReference type="Proteomes" id="UP001500880"/>
    </source>
</evidence>